<name>A0AAW2HD77_9NEOP</name>
<comment type="caution">
    <text evidence="1">The sequence shown here is derived from an EMBL/GenBank/DDBJ whole genome shotgun (WGS) entry which is preliminary data.</text>
</comment>
<organism evidence="1">
    <name type="scientific">Menopon gallinae</name>
    <name type="common">poultry shaft louse</name>
    <dbReference type="NCBI Taxonomy" id="328185"/>
    <lineage>
        <taxon>Eukaryota</taxon>
        <taxon>Metazoa</taxon>
        <taxon>Ecdysozoa</taxon>
        <taxon>Arthropoda</taxon>
        <taxon>Hexapoda</taxon>
        <taxon>Insecta</taxon>
        <taxon>Pterygota</taxon>
        <taxon>Neoptera</taxon>
        <taxon>Paraneoptera</taxon>
        <taxon>Psocodea</taxon>
        <taxon>Troctomorpha</taxon>
        <taxon>Phthiraptera</taxon>
        <taxon>Amblycera</taxon>
        <taxon>Menoponidae</taxon>
        <taxon>Menopon</taxon>
    </lineage>
</organism>
<protein>
    <submittedName>
        <fullName evidence="1">Uncharacterized protein</fullName>
    </submittedName>
</protein>
<dbReference type="AlphaFoldDB" id="A0AAW2HD77"/>
<proteinExistence type="predicted"/>
<dbReference type="EMBL" id="JARGDH010000005">
    <property type="protein sequence ID" value="KAL0267640.1"/>
    <property type="molecule type" value="Genomic_DNA"/>
</dbReference>
<accession>A0AAW2HD77</accession>
<gene>
    <name evidence="1" type="ORF">PYX00_009849</name>
</gene>
<reference evidence="1" key="1">
    <citation type="journal article" date="2024" name="Gigascience">
        <title>Chromosome-level genome of the poultry shaft louse Menopon gallinae provides insight into the host-switching and adaptive evolution of parasitic lice.</title>
        <authorList>
            <person name="Xu Y."/>
            <person name="Ma L."/>
            <person name="Liu S."/>
            <person name="Liang Y."/>
            <person name="Liu Q."/>
            <person name="He Z."/>
            <person name="Tian L."/>
            <person name="Duan Y."/>
            <person name="Cai W."/>
            <person name="Li H."/>
            <person name="Song F."/>
        </authorList>
    </citation>
    <scope>NUCLEOTIDE SEQUENCE</scope>
    <source>
        <strain evidence="1">Cailab_2023a</strain>
    </source>
</reference>
<evidence type="ECO:0000313" key="1">
    <source>
        <dbReference type="EMBL" id="KAL0267640.1"/>
    </source>
</evidence>
<sequence length="107" mass="12320">MVRSWFLNCDRFRTEEEVSLRLVGIAHEILQPRTPLICTSEMGRDNGIAVQKFSLAHFLPYDHWFLHVLLHHLFSPNDYMIVITKDGDGSILALTVGTQCGMCRIIY</sequence>